<keyword evidence="16" id="KW-1043">Host membrane</keyword>
<dbReference type="Pfam" id="PF21443">
    <property type="entry name" value="G3P_pilus-bind"/>
    <property type="match status" value="1"/>
</dbReference>
<accession>A0A7T1X6A0</accession>
<keyword evidence="13" id="KW-1249">Viral extrusion</keyword>
<evidence type="ECO:0000259" key="26">
    <source>
        <dbReference type="Pfam" id="PF05357"/>
    </source>
</evidence>
<evidence type="ECO:0000256" key="8">
    <source>
        <dbReference type="ARBA" id="ARBA00022595"/>
    </source>
</evidence>
<evidence type="ECO:0000256" key="2">
    <source>
        <dbReference type="ARBA" id="ARBA00004328"/>
    </source>
</evidence>
<comment type="subcellular location">
    <subcellularLocation>
        <location evidence="1">Host membrane</location>
        <topology evidence="1">Single-pass type I membrane protein</topology>
    </subcellularLocation>
    <subcellularLocation>
        <location evidence="2">Virion</location>
    </subcellularLocation>
</comment>
<feature type="compositionally biased region" description="Gly residues" evidence="25">
    <location>
        <begin position="211"/>
        <end position="258"/>
    </location>
</feature>
<evidence type="ECO:0000256" key="10">
    <source>
        <dbReference type="ARBA" id="ARBA00022692"/>
    </source>
</evidence>
<dbReference type="Gene3D" id="2.30.27.10">
    <property type="entry name" value="Phage FD Coat Protein,Membrane penetration domain"/>
    <property type="match status" value="1"/>
</dbReference>
<organism evidence="27 28">
    <name type="scientific">Erwinia phage PEar6</name>
    <dbReference type="NCBI Taxonomy" id="2776820"/>
    <lineage>
        <taxon>Viruses</taxon>
        <taxon>Monodnaviria</taxon>
        <taxon>Loebvirae</taxon>
        <taxon>Hofneiviricota</taxon>
        <taxon>Faserviricetes</taxon>
        <taxon>Tubulavirales</taxon>
        <taxon>Inoviridae</taxon>
        <taxon>Lineavirus</taxon>
        <taxon>Lineavirus pear</taxon>
    </lineage>
</organism>
<evidence type="ECO:0000256" key="22">
    <source>
        <dbReference type="ARBA" id="ARBA00023296"/>
    </source>
</evidence>
<keyword evidence="21" id="KW-1233">Viral attachment to host adhesion receptor</keyword>
<keyword evidence="11" id="KW-1241">Viral penetration into host cytoplasm via pilus retraction</keyword>
<keyword evidence="17" id="KW-1133">Transmembrane helix</keyword>
<keyword evidence="12" id="KW-0732">Signal</keyword>
<evidence type="ECO:0000313" key="27">
    <source>
        <dbReference type="EMBL" id="QPP21121.1"/>
    </source>
</evidence>
<evidence type="ECO:0000256" key="7">
    <source>
        <dbReference type="ARBA" id="ARBA00022587"/>
    </source>
</evidence>
<evidence type="ECO:0000256" key="19">
    <source>
        <dbReference type="ARBA" id="ARBA00023136"/>
    </source>
</evidence>
<reference evidence="27 28" key="1">
    <citation type="journal article" date="2020" name="Microorganisms">
        <title>First Report of Filamentous Phages Isolated from Tunisian Orchards to Control Erwinia amylovora.</title>
        <authorList>
            <person name="Akremi I."/>
            <person name="Holtappels D."/>
            <person name="Brabra W."/>
            <person name="Jlidi M."/>
            <person name="Hadj Ibrahim A."/>
            <person name="Ben Ali M."/>
            <person name="Fortuna K."/>
            <person name="Ahmed M."/>
            <person name="Meerbeek B.V."/>
            <person name="Rhouma A."/>
            <person name="Lavigne R."/>
            <person name="Ben Ali M."/>
            <person name="Wagemans J."/>
        </authorList>
    </citation>
    <scope>NUCLEOTIDE SEQUENCE [LARGE SCALE GENOMIC DNA]</scope>
</reference>
<feature type="region of interest" description="Disordered" evidence="25">
    <location>
        <begin position="193"/>
        <end position="261"/>
    </location>
</feature>
<keyword evidence="22" id="KW-1160">Virus entry into host cell</keyword>
<dbReference type="InterPro" id="IPR008021">
    <property type="entry name" value="Attachment_G3P_N"/>
</dbReference>
<evidence type="ECO:0000256" key="9">
    <source>
        <dbReference type="ARBA" id="ARBA00022612"/>
    </source>
</evidence>
<keyword evidence="6" id="KW-0945">Host-virus interaction</keyword>
<dbReference type="GO" id="GO:0098670">
    <property type="term" value="P:entry receptor-mediated virion attachment to host cell"/>
    <property type="evidence" value="ECO:0007669"/>
    <property type="project" value="UniProtKB-KW"/>
</dbReference>
<dbReference type="Proteomes" id="UP000594788">
    <property type="component" value="Segment"/>
</dbReference>
<evidence type="ECO:0000256" key="12">
    <source>
        <dbReference type="ARBA" id="ARBA00022729"/>
    </source>
</evidence>
<sequence>MKRKIIAISLFLYIPFSNADTWESVYSYYSTSLASAKSVVRQDSDGKNITKYAITQADLTSACADAKAQGNDTFDSVKITYQNVWPDSQFKVVFGDSCQYNGSPAEKDSYWSIQAKISTDIQRSVPDEKPAEQTPEEICEAKPPINNTFNNVVRGDEGGFYINYNGCEYEATGITVCQSDSTVCSSTAWKPTGYVPESGEPSSSPVKDGDTGGTGEDGSDTGGDTGGGDTGGGSTGGDTGGGSTGGGSTGGGSSGGSTGKSLTKEDVTAAIHDASPSIGDAVKDSLTEDNDQYDNQKEADEQSSKASAAVSDAISDGMRGVGNFVDDLGGESSQYGSGNSEMDLSVNMAKDQLGISHDGHGAAWESFLNDGALRPSIPTGNGCTDFVMFQGSVYQLEIGCDKLGDIKSVLSWVMYCLTFWYVFQSVTSLLRKGEQ</sequence>
<evidence type="ECO:0000256" key="5">
    <source>
        <dbReference type="ARBA" id="ARBA00022561"/>
    </source>
</evidence>
<name>A0A7T1X6A0_9VIRU</name>
<comment type="similarity">
    <text evidence="3">Belongs to the inovirus G3P protein family.</text>
</comment>
<dbReference type="GO" id="GO:0098671">
    <property type="term" value="P:adhesion receptor-mediated virion attachment to host cell"/>
    <property type="evidence" value="ECO:0007669"/>
    <property type="project" value="UniProtKB-KW"/>
</dbReference>
<evidence type="ECO:0000256" key="20">
    <source>
        <dbReference type="ARBA" id="ARBA00023157"/>
    </source>
</evidence>
<keyword evidence="15" id="KW-0946">Virion</keyword>
<evidence type="ECO:0000256" key="16">
    <source>
        <dbReference type="ARBA" id="ARBA00022870"/>
    </source>
</evidence>
<evidence type="ECO:0000313" key="28">
    <source>
        <dbReference type="Proteomes" id="UP000594788"/>
    </source>
</evidence>
<evidence type="ECO:0000256" key="11">
    <source>
        <dbReference type="ARBA" id="ARBA00022693"/>
    </source>
</evidence>
<feature type="compositionally biased region" description="Low complexity" evidence="25">
    <location>
        <begin position="196"/>
        <end position="205"/>
    </location>
</feature>
<evidence type="ECO:0000256" key="25">
    <source>
        <dbReference type="SAM" id="MobiDB-lite"/>
    </source>
</evidence>
<evidence type="ECO:0000256" key="3">
    <source>
        <dbReference type="ARBA" id="ARBA00006152"/>
    </source>
</evidence>
<feature type="domain" description="Attachment protein G3P N-terminal" evidence="26">
    <location>
        <begin position="135"/>
        <end position="177"/>
    </location>
</feature>
<dbReference type="SUPFAM" id="SSF50176">
    <property type="entry name" value="N-terminal domains of the minor coat protein g3p"/>
    <property type="match status" value="1"/>
</dbReference>
<dbReference type="Pfam" id="PF05357">
    <property type="entry name" value="Phage_Coat_A"/>
    <property type="match status" value="1"/>
</dbReference>
<gene>
    <name evidence="27" type="ORF">PEar6_07</name>
</gene>
<dbReference type="EMBL" id="MT901800">
    <property type="protein sequence ID" value="QPP21121.1"/>
    <property type="molecule type" value="Genomic_DNA"/>
</dbReference>
<keyword evidence="7" id="KW-1234">Viral attachment to host entry receptor</keyword>
<evidence type="ECO:0000256" key="24">
    <source>
        <dbReference type="ARBA" id="ARBA00033281"/>
    </source>
</evidence>
<evidence type="ECO:0000256" key="14">
    <source>
        <dbReference type="ARBA" id="ARBA00022804"/>
    </source>
</evidence>
<keyword evidence="14" id="KW-1161">Viral attachment to host cell</keyword>
<evidence type="ECO:0000256" key="21">
    <source>
        <dbReference type="ARBA" id="ARBA00023165"/>
    </source>
</evidence>
<evidence type="ECO:0000256" key="23">
    <source>
        <dbReference type="ARBA" id="ARBA00031185"/>
    </source>
</evidence>
<evidence type="ECO:0000256" key="1">
    <source>
        <dbReference type="ARBA" id="ARBA00004313"/>
    </source>
</evidence>
<evidence type="ECO:0000256" key="18">
    <source>
        <dbReference type="ARBA" id="ARBA00023104"/>
    </source>
</evidence>
<evidence type="ECO:0000256" key="15">
    <source>
        <dbReference type="ARBA" id="ARBA00022844"/>
    </source>
</evidence>
<keyword evidence="8" id="KW-1162">Viral penetration into host cytoplasm</keyword>
<evidence type="ECO:0000256" key="4">
    <source>
        <dbReference type="ARBA" id="ARBA00020065"/>
    </source>
</evidence>
<dbReference type="GO" id="GO:0039666">
    <property type="term" value="P:virion attachment to host cell pilus"/>
    <property type="evidence" value="ECO:0007669"/>
    <property type="project" value="UniProtKB-KW"/>
</dbReference>
<dbReference type="GO" id="GO:0019028">
    <property type="term" value="C:viral capsid"/>
    <property type="evidence" value="ECO:0007669"/>
    <property type="project" value="UniProtKB-KW"/>
</dbReference>
<dbReference type="Gene3D" id="3.30.110.160">
    <property type="match status" value="1"/>
</dbReference>
<dbReference type="GO" id="GO:0099045">
    <property type="term" value="P:viral extrusion"/>
    <property type="evidence" value="ECO:0007669"/>
    <property type="project" value="UniProtKB-KW"/>
</dbReference>
<dbReference type="InterPro" id="IPR036200">
    <property type="entry name" value="Attachment_G3P_N_sf"/>
</dbReference>
<keyword evidence="18" id="KW-1175">Viral attachment to host cell pilus</keyword>
<protein>
    <recommendedName>
        <fullName evidence="4">Attachment protein G3P</fullName>
    </recommendedName>
    <alternativeName>
        <fullName evidence="24">Gene 3 protein</fullName>
    </alternativeName>
    <alternativeName>
        <fullName evidence="23">Minor coat protein</fullName>
    </alternativeName>
</protein>
<keyword evidence="28" id="KW-1185">Reference proteome</keyword>
<proteinExistence type="inferred from homology"/>
<keyword evidence="20" id="KW-1015">Disulfide bond</keyword>
<keyword evidence="19" id="KW-0472">Membrane</keyword>
<evidence type="ECO:0000256" key="17">
    <source>
        <dbReference type="ARBA" id="ARBA00022989"/>
    </source>
</evidence>
<keyword evidence="5" id="KW-0167">Capsid protein</keyword>
<dbReference type="GO" id="GO:0033644">
    <property type="term" value="C:host cell membrane"/>
    <property type="evidence" value="ECO:0007669"/>
    <property type="project" value="UniProtKB-SubCell"/>
</dbReference>
<evidence type="ECO:0000256" key="13">
    <source>
        <dbReference type="ARBA" id="ARBA00022760"/>
    </source>
</evidence>
<evidence type="ECO:0000256" key="6">
    <source>
        <dbReference type="ARBA" id="ARBA00022581"/>
    </source>
</evidence>
<keyword evidence="9" id="KW-1188">Viral release from host cell</keyword>
<keyword evidence="10" id="KW-0812">Transmembrane</keyword>